<accession>A0ABQ1J9M8</accession>
<protein>
    <recommendedName>
        <fullName evidence="1">Type-2 restriction enzyme</fullName>
        <ecNumber evidence="1">3.1.21.4</ecNumber>
    </recommendedName>
</protein>
<evidence type="ECO:0000313" key="3">
    <source>
        <dbReference type="Proteomes" id="UP000603352"/>
    </source>
</evidence>
<dbReference type="EC" id="3.1.21.4" evidence="1"/>
<keyword evidence="1" id="KW-0255">Endonuclease</keyword>
<keyword evidence="1" id="KW-0540">Nuclease</keyword>
<dbReference type="PIRSF" id="PIRSF000994">
    <property type="entry name" value="Restrict_endonuc_II_XhoI"/>
    <property type="match status" value="1"/>
</dbReference>
<name>A0ABQ1J9M8_9PROT</name>
<comment type="catalytic activity">
    <reaction evidence="1">
        <text>Endonucleolytic cleavage of DNA to give specific double-stranded fragments with terminal 5'-phosphates.</text>
        <dbReference type="EC" id="3.1.21.4"/>
    </reaction>
</comment>
<evidence type="ECO:0000256" key="1">
    <source>
        <dbReference type="PIRNR" id="PIRNR000994"/>
    </source>
</evidence>
<sequence length="249" mass="27467">MATDMLDLADYEHKARESVMAFWGNREQARQKQIEAGAVDHGERAGVTAGKNMDGFAALATDIIRANGLQNAAIHRKRSLLTLPGYFRPTKLWDLLVIQDGRLIAALEFKSQVGPSFRNNFNNRAEEAIGTAHDFWTSYREGGFGPNPRPFLGWLMLVEDAPASRAPIRDTSPHFPVFPEFRGASCIRRYDILCQRLVREQLYTTASVITSPRSAATTGDVADISEMTNLRTFVASLAGHVAAEAARSG</sequence>
<evidence type="ECO:0000313" key="2">
    <source>
        <dbReference type="EMBL" id="GGB60962.1"/>
    </source>
</evidence>
<keyword evidence="1" id="KW-0378">Hydrolase</keyword>
<comment type="caution">
    <text evidence="2">The sequence shown here is derived from an EMBL/GenBank/DDBJ whole genome shotgun (WGS) entry which is preliminary data.</text>
</comment>
<reference evidence="3" key="1">
    <citation type="journal article" date="2019" name="Int. J. Syst. Evol. Microbiol.">
        <title>The Global Catalogue of Microorganisms (GCM) 10K type strain sequencing project: providing services to taxonomists for standard genome sequencing and annotation.</title>
        <authorList>
            <consortium name="The Broad Institute Genomics Platform"/>
            <consortium name="The Broad Institute Genome Sequencing Center for Infectious Disease"/>
            <person name="Wu L."/>
            <person name="Ma J."/>
        </authorList>
    </citation>
    <scope>NUCLEOTIDE SEQUENCE [LARGE SCALE GENOMIC DNA]</scope>
    <source>
        <strain evidence="3">CGMCC 1.10188</strain>
    </source>
</reference>
<gene>
    <name evidence="2" type="ORF">GCM10011505_47060</name>
</gene>
<organism evidence="2 3">
    <name type="scientific">Tistrella bauzanensis</name>
    <dbReference type="NCBI Taxonomy" id="657419"/>
    <lineage>
        <taxon>Bacteria</taxon>
        <taxon>Pseudomonadati</taxon>
        <taxon>Pseudomonadota</taxon>
        <taxon>Alphaproteobacteria</taxon>
        <taxon>Geminicoccales</taxon>
        <taxon>Geminicoccaceae</taxon>
        <taxon>Tistrella</taxon>
    </lineage>
</organism>
<comment type="function">
    <text evidence="1">A P subtype restriction enzyme that recognizes the double-stranded sequence 5'-CTCGAG-3' and cleaves after C-1.</text>
</comment>
<dbReference type="RefSeq" id="WP_229708591.1">
    <property type="nucleotide sequence ID" value="NZ_BMDZ01000098.1"/>
</dbReference>
<dbReference type="Proteomes" id="UP000603352">
    <property type="component" value="Unassembled WGS sequence"/>
</dbReference>
<dbReference type="InterPro" id="IPR007636">
    <property type="entry name" value="Restrct_endonuc_II_XhoI"/>
</dbReference>
<dbReference type="EMBL" id="BMDZ01000098">
    <property type="protein sequence ID" value="GGB60962.1"/>
    <property type="molecule type" value="Genomic_DNA"/>
</dbReference>
<proteinExistence type="inferred from homology"/>
<comment type="similarity">
    <text evidence="1">Belongs to the XhoI type II restriction endonuclease family.</text>
</comment>
<keyword evidence="3" id="KW-1185">Reference proteome</keyword>
<dbReference type="Pfam" id="PF04555">
    <property type="entry name" value="XhoI"/>
    <property type="match status" value="1"/>
</dbReference>
<keyword evidence="1" id="KW-0680">Restriction system</keyword>